<dbReference type="Proteomes" id="UP000242457">
    <property type="component" value="Unassembled WGS sequence"/>
</dbReference>
<evidence type="ECO:0000313" key="4">
    <source>
        <dbReference type="EMBL" id="PBC34916.1"/>
    </source>
</evidence>
<dbReference type="GO" id="GO:0008146">
    <property type="term" value="F:sulfotransferase activity"/>
    <property type="evidence" value="ECO:0007669"/>
    <property type="project" value="InterPro"/>
</dbReference>
<keyword evidence="1" id="KW-0677">Repeat</keyword>
<evidence type="ECO:0000259" key="3">
    <source>
        <dbReference type="PROSITE" id="PS51549"/>
    </source>
</evidence>
<keyword evidence="5" id="KW-1185">Reference proteome</keyword>
<dbReference type="AlphaFoldDB" id="A0A2A3EUM4"/>
<proteinExistence type="predicted"/>
<evidence type="ECO:0000313" key="5">
    <source>
        <dbReference type="Proteomes" id="UP000242457"/>
    </source>
</evidence>
<dbReference type="CDD" id="cd09631">
    <property type="entry name" value="DOMON_DOH"/>
    <property type="match status" value="1"/>
</dbReference>
<dbReference type="SMART" id="SM00664">
    <property type="entry name" value="DoH"/>
    <property type="match status" value="1"/>
</dbReference>
<dbReference type="PANTHER" id="PTHR24036">
    <property type="entry name" value="SKELETOR-RELATED"/>
    <property type="match status" value="1"/>
</dbReference>
<gene>
    <name evidence="4" type="ORF">APICC_00022</name>
</gene>
<dbReference type="InterPro" id="IPR052126">
    <property type="entry name" value="Spindle_Org/Thrombomodulin"/>
</dbReference>
<dbReference type="InterPro" id="IPR045266">
    <property type="entry name" value="DOH_DOMON"/>
</dbReference>
<dbReference type="PROSITE" id="PS50836">
    <property type="entry name" value="DOMON"/>
    <property type="match status" value="1"/>
</dbReference>
<dbReference type="InterPro" id="IPR005018">
    <property type="entry name" value="DOMON_domain"/>
</dbReference>
<sequence>MKSTEYDRLDGDEYKGKCIGKLNTYHHEVSGEVYAVDENTLLLINFKYDGNGDDTFFFAGASTRAGPHGFIVPDEWGKTNVLDKYFNKNLTLNLPDGKTIADIKWFAIYDLGSQNVFGDVIFPDEFRAPAPATISQLKKYSHGVSSEPIEIIDSKTIKIPNFKYDGEGKDTYFWVGDGPQPSTRGTKVPDEYGYLDSLHAYRGEDVIIQLPGHMTIFNINWLSIFDVETASNFGSVIIPKELNVPPSLVKVIKHTNSLPNCIQLHKRFQVSWEIFGPQITIQLAGDIGENEYMAFGLSGSEISSQMEGADVAVAYLDSIRGYVVDYNITAKAPCGKVLGQYKGVCRDELFGGLDNNQLHTAFKENGITVINYRRTLNSSDPGDKEYPTDRSVYVVWALGRLNENKEPTFHDLYLKNDLKLELGRKEPEDACMDFTENNEQLVVPWEKVKIYGRSIRTFKATIGPSGGKKGYQGITGQPSTGLAWYIEGRLVPELYLRRGLTYNFRVFGGNNPHSSNLYHPLIITDELHGGYDKLSDAAQSNIRVLAGVEFTRRGQPRPTAVGPLCLSKHNGRDRRRDDDFVTFKQFNRTLINTCEPGEGGNLEITPNSTWPDIVYYNSFTHANMGWKIHIVDSYSSMDKKSFTFTTIESDVGEKLDKMFGVKPSFLRVEKNATHCLLPPQFVFYGMKIRDMEVYEDDVWMVSYPRTGSHWAQEMVWCIGNNFDYKNAEILTIIRNPLLEASALMVTGNWVDLFAKMGDSVENVMKMSRPRYIKSHLPFEFLPQQIHTKKPKIIYVTRNPKDTCVSFYHYCKKFHNMTGSFEDFAELFLEDSAPISPFWNHVLQFWKMKDQENVLFLTYEEMKKNQREIIRRTAKFMGKTVTDEQIADLSEHLKFSKMAANPATNLEQILPLKDLPENEKFIRKGKIGDWKNYMSEKLSQRFDEWTEKHLSNNSLDFNKTLISCNEE</sequence>
<dbReference type="Pfam" id="PF03351">
    <property type="entry name" value="DOMON"/>
    <property type="match status" value="1"/>
</dbReference>
<dbReference type="SMART" id="SM00686">
    <property type="entry name" value="DM13"/>
    <property type="match status" value="2"/>
</dbReference>
<dbReference type="EMBL" id="KZ288185">
    <property type="protein sequence ID" value="PBC34916.1"/>
    <property type="molecule type" value="Genomic_DNA"/>
</dbReference>
<dbReference type="Pfam" id="PF10517">
    <property type="entry name" value="DM13"/>
    <property type="match status" value="2"/>
</dbReference>
<protein>
    <submittedName>
        <fullName evidence="4">DOMON domain-containing protein</fullName>
    </submittedName>
</protein>
<dbReference type="Pfam" id="PF00685">
    <property type="entry name" value="Sulfotransfer_1"/>
    <property type="match status" value="1"/>
</dbReference>
<accession>A0A2A3EUM4</accession>
<dbReference type="OrthoDB" id="2448405at2759"/>
<reference evidence="4 5" key="1">
    <citation type="submission" date="2014-07" db="EMBL/GenBank/DDBJ databases">
        <title>Genomic and transcriptomic analysis on Apis cerana provide comprehensive insights into honey bee biology.</title>
        <authorList>
            <person name="Diao Q."/>
            <person name="Sun L."/>
            <person name="Zheng H."/>
            <person name="Zheng H."/>
            <person name="Xu S."/>
            <person name="Wang S."/>
            <person name="Zeng Z."/>
            <person name="Hu F."/>
            <person name="Su S."/>
            <person name="Wu J."/>
        </authorList>
    </citation>
    <scope>NUCLEOTIDE SEQUENCE [LARGE SCALE GENOMIC DNA]</scope>
    <source>
        <tissue evidence="4">Pupae without intestine</tissue>
    </source>
</reference>
<dbReference type="SUPFAM" id="SSF52540">
    <property type="entry name" value="P-loop containing nucleoside triphosphate hydrolases"/>
    <property type="match status" value="1"/>
</dbReference>
<dbReference type="InterPro" id="IPR000863">
    <property type="entry name" value="Sulfotransferase_dom"/>
</dbReference>
<dbReference type="PANTHER" id="PTHR24036:SF16">
    <property type="entry name" value="KNICKKOPF"/>
    <property type="match status" value="1"/>
</dbReference>
<dbReference type="InterPro" id="IPR027417">
    <property type="entry name" value="P-loop_NTPase"/>
</dbReference>
<dbReference type="InterPro" id="IPR019545">
    <property type="entry name" value="DM13_domain"/>
</dbReference>
<feature type="domain" description="DM13" evidence="3">
    <location>
        <begin position="132"/>
        <end position="239"/>
    </location>
</feature>
<feature type="domain" description="DOMON" evidence="2">
    <location>
        <begin position="266"/>
        <end position="399"/>
    </location>
</feature>
<name>A0A2A3EUM4_APICC</name>
<dbReference type="Gene3D" id="3.40.50.300">
    <property type="entry name" value="P-loop containing nucleotide triphosphate hydrolases"/>
    <property type="match status" value="1"/>
</dbReference>
<dbReference type="PROSITE" id="PS51549">
    <property type="entry name" value="DM13"/>
    <property type="match status" value="2"/>
</dbReference>
<evidence type="ECO:0000259" key="2">
    <source>
        <dbReference type="PROSITE" id="PS50836"/>
    </source>
</evidence>
<feature type="domain" description="DM13" evidence="3">
    <location>
        <begin position="16"/>
        <end position="123"/>
    </location>
</feature>
<organism evidence="4 5">
    <name type="scientific">Apis cerana cerana</name>
    <name type="common">Oriental honeybee</name>
    <dbReference type="NCBI Taxonomy" id="94128"/>
    <lineage>
        <taxon>Eukaryota</taxon>
        <taxon>Metazoa</taxon>
        <taxon>Ecdysozoa</taxon>
        <taxon>Arthropoda</taxon>
        <taxon>Hexapoda</taxon>
        <taxon>Insecta</taxon>
        <taxon>Pterygota</taxon>
        <taxon>Neoptera</taxon>
        <taxon>Endopterygota</taxon>
        <taxon>Hymenoptera</taxon>
        <taxon>Apocrita</taxon>
        <taxon>Aculeata</taxon>
        <taxon>Apoidea</taxon>
        <taxon>Anthophila</taxon>
        <taxon>Apidae</taxon>
        <taxon>Apis</taxon>
    </lineage>
</organism>
<evidence type="ECO:0000256" key="1">
    <source>
        <dbReference type="ARBA" id="ARBA00022737"/>
    </source>
</evidence>